<dbReference type="EMBL" id="QWGR01000004">
    <property type="protein sequence ID" value="RIJ48905.1"/>
    <property type="molecule type" value="Genomic_DNA"/>
</dbReference>
<reference evidence="2 3" key="1">
    <citation type="submission" date="2018-08" db="EMBL/GenBank/DDBJ databases">
        <title>Pallidiluteibacterium maritimus gen. nov., sp. nov., isolated from coastal sediment.</title>
        <authorList>
            <person name="Zhou L.Y."/>
        </authorList>
    </citation>
    <scope>NUCLEOTIDE SEQUENCE [LARGE SCALE GENOMIC DNA]</scope>
    <source>
        <strain evidence="2 3">XSD2</strain>
    </source>
</reference>
<dbReference type="InterPro" id="IPR015904">
    <property type="entry name" value="Sulphide_quinone_reductase"/>
</dbReference>
<dbReference type="GO" id="GO:0071949">
    <property type="term" value="F:FAD binding"/>
    <property type="evidence" value="ECO:0007669"/>
    <property type="project" value="TreeGrafter"/>
</dbReference>
<dbReference type="PANTHER" id="PTHR10632">
    <property type="entry name" value="SULFIDE:QUINONE OXIDOREDUCTASE"/>
    <property type="match status" value="1"/>
</dbReference>
<dbReference type="RefSeq" id="WP_119437825.1">
    <property type="nucleotide sequence ID" value="NZ_QWGR01000004.1"/>
</dbReference>
<evidence type="ECO:0000313" key="2">
    <source>
        <dbReference type="EMBL" id="RIJ48905.1"/>
    </source>
</evidence>
<keyword evidence="3" id="KW-1185">Reference proteome</keyword>
<dbReference type="GO" id="GO:0070224">
    <property type="term" value="F:sulfide:quinone oxidoreductase activity"/>
    <property type="evidence" value="ECO:0007669"/>
    <property type="project" value="TreeGrafter"/>
</dbReference>
<gene>
    <name evidence="2" type="ORF">D1614_10305</name>
</gene>
<sequence>MAINRRRFLLNGALGLGGLIVAERTYDFFSESKAKAKILIVGGGAAGITMAAYLTDKLRTPDITIIEPNETHFYQPGYTLIASGTFSPDQVKRSTEKLIPKGVKWVKDSVAELVPDANYVTTQKSGKIDYDFLVLTPGCQMNFDLVEGISRETLGEGNAHCIYDYQGAIKYHRAMEQLASGRKDARLVFTDTYTKLKCGGAPKKICLITEDFLRDKEIRDGFDIQYFGNSTNLMTPVVFGDRLQQIYDERNIGISYKHRLVSVDTSAKKAVFQQIEEATLAPLPVDDTKLITVDYDLLHFIPPMSAPDFVKNSPLAITTGDLRHGGWADVDNATLVHTHYKNIMVVGDAGGLRTSKTGAAIRMQAPVAAANLVSIMEGNEPEETYNGYSACPIVTEYGKVLMCEFGYDKELMPTIPWLDPAVERGMWWMLKVHGLEPMYYHGMLKGLM</sequence>
<dbReference type="Proteomes" id="UP000265926">
    <property type="component" value="Unassembled WGS sequence"/>
</dbReference>
<name>A0A399T264_9BACT</name>
<dbReference type="Gene3D" id="3.50.50.60">
    <property type="entry name" value="FAD/NAD(P)-binding domain"/>
    <property type="match status" value="2"/>
</dbReference>
<dbReference type="OrthoDB" id="9805710at2"/>
<feature type="domain" description="FAD/NAD(P)-binding" evidence="1">
    <location>
        <begin position="37"/>
        <end position="155"/>
    </location>
</feature>
<dbReference type="InterPro" id="IPR023753">
    <property type="entry name" value="FAD/NAD-binding_dom"/>
</dbReference>
<comment type="caution">
    <text evidence="2">The sequence shown here is derived from an EMBL/GenBank/DDBJ whole genome shotgun (WGS) entry which is preliminary data.</text>
</comment>
<accession>A0A399T264</accession>
<dbReference type="SUPFAM" id="SSF51905">
    <property type="entry name" value="FAD/NAD(P)-binding domain"/>
    <property type="match status" value="2"/>
</dbReference>
<dbReference type="AlphaFoldDB" id="A0A399T264"/>
<evidence type="ECO:0000259" key="1">
    <source>
        <dbReference type="Pfam" id="PF07992"/>
    </source>
</evidence>
<organism evidence="2 3">
    <name type="scientific">Maribellus luteus</name>
    <dbReference type="NCBI Taxonomy" id="2305463"/>
    <lineage>
        <taxon>Bacteria</taxon>
        <taxon>Pseudomonadati</taxon>
        <taxon>Bacteroidota</taxon>
        <taxon>Bacteroidia</taxon>
        <taxon>Marinilabiliales</taxon>
        <taxon>Prolixibacteraceae</taxon>
        <taxon>Maribellus</taxon>
    </lineage>
</organism>
<dbReference type="PANTHER" id="PTHR10632:SF2">
    <property type="entry name" value="SULFIDE:QUINONE OXIDOREDUCTASE, MITOCHONDRIAL"/>
    <property type="match status" value="1"/>
</dbReference>
<dbReference type="GO" id="GO:0070221">
    <property type="term" value="P:sulfide oxidation, using sulfide:quinone oxidoreductase"/>
    <property type="evidence" value="ECO:0007669"/>
    <property type="project" value="TreeGrafter"/>
</dbReference>
<dbReference type="InterPro" id="IPR036188">
    <property type="entry name" value="FAD/NAD-bd_sf"/>
</dbReference>
<dbReference type="Pfam" id="PF07992">
    <property type="entry name" value="Pyr_redox_2"/>
    <property type="match status" value="1"/>
</dbReference>
<proteinExistence type="predicted"/>
<evidence type="ECO:0000313" key="3">
    <source>
        <dbReference type="Proteomes" id="UP000265926"/>
    </source>
</evidence>
<protein>
    <submittedName>
        <fullName evidence="2">NAD(P)/FAD-dependent oxidoreductase</fullName>
    </submittedName>
</protein>